<name>A0ABU2L3N3_9ACTN</name>
<dbReference type="Proteomes" id="UP001183388">
    <property type="component" value="Unassembled WGS sequence"/>
</dbReference>
<evidence type="ECO:0000313" key="1">
    <source>
        <dbReference type="EMBL" id="MDT0306135.1"/>
    </source>
</evidence>
<organism evidence="1 2">
    <name type="scientific">Streptomyces boetiae</name>
    <dbReference type="NCBI Taxonomy" id="3075541"/>
    <lineage>
        <taxon>Bacteria</taxon>
        <taxon>Bacillati</taxon>
        <taxon>Actinomycetota</taxon>
        <taxon>Actinomycetes</taxon>
        <taxon>Kitasatosporales</taxon>
        <taxon>Streptomycetaceae</taxon>
        <taxon>Streptomyces</taxon>
    </lineage>
</organism>
<reference evidence="2" key="1">
    <citation type="submission" date="2023-07" db="EMBL/GenBank/DDBJ databases">
        <title>30 novel species of actinomycetes from the DSMZ collection.</title>
        <authorList>
            <person name="Nouioui I."/>
        </authorList>
    </citation>
    <scope>NUCLEOTIDE SEQUENCE [LARGE SCALE GENOMIC DNA]</scope>
    <source>
        <strain evidence="2">DSM 44917</strain>
    </source>
</reference>
<dbReference type="EMBL" id="JAVREN010000004">
    <property type="protein sequence ID" value="MDT0306135.1"/>
    <property type="molecule type" value="Genomic_DNA"/>
</dbReference>
<dbReference type="RefSeq" id="WP_311629054.1">
    <property type="nucleotide sequence ID" value="NZ_JAVREN010000004.1"/>
</dbReference>
<evidence type="ECO:0000313" key="2">
    <source>
        <dbReference type="Proteomes" id="UP001183388"/>
    </source>
</evidence>
<comment type="caution">
    <text evidence="1">The sequence shown here is derived from an EMBL/GenBank/DDBJ whole genome shotgun (WGS) entry which is preliminary data.</text>
</comment>
<proteinExistence type="predicted"/>
<keyword evidence="2" id="KW-1185">Reference proteome</keyword>
<accession>A0ABU2L3N3</accession>
<protein>
    <submittedName>
        <fullName evidence="1">Uncharacterized protein</fullName>
    </submittedName>
</protein>
<sequence>MTSPPPGMLAGQRPTVDRINVAFLTGRLVFAAYRDTAQSISSTTVGETVNALSWDNVVVDLLGGWSVSTPTRYTPPIAGWYHCIGSGSIDEYGASSGTLRGASWRQNGSLPPAGTSRAVVSTAIADTYVTVAAPDLPLQFNGTSDYLELCPFQNSGASINTATGSVRPSISLYYAGPA</sequence>
<gene>
    <name evidence="1" type="ORF">RM780_04050</name>
</gene>